<proteinExistence type="predicted"/>
<dbReference type="Gene3D" id="3.60.15.10">
    <property type="entry name" value="Ribonuclease Z/Hydroxyacylglutathione hydrolase-like"/>
    <property type="match status" value="1"/>
</dbReference>
<reference evidence="1 2" key="1">
    <citation type="submission" date="2017-07" db="EMBL/GenBank/DDBJ databases">
        <title>Mechanisms for carbon and nitrogen cycling indicate functional differentiation within the Candidate Phyla Radiation.</title>
        <authorList>
            <person name="Danczak R.E."/>
            <person name="Johnston M.D."/>
            <person name="Kenah C."/>
            <person name="Slattery M."/>
            <person name="Wrighton K.C."/>
            <person name="Wilkins M.J."/>
        </authorList>
    </citation>
    <scope>NUCLEOTIDE SEQUENCE [LARGE SCALE GENOMIC DNA]</scope>
    <source>
        <strain evidence="1">Athens1014_28</strain>
    </source>
</reference>
<dbReference type="PANTHER" id="PTHR39189:SF1">
    <property type="entry name" value="UPF0173 METAL-DEPENDENT HYDROLASE YTKL"/>
    <property type="match status" value="1"/>
</dbReference>
<sequence>MGGGDFKIKTLTSVVQLSDGVVDINGFTIKNPGEYERKNVFVESPIKKPVFRIQIEDVSILYIGKTKSFTGSEIETLDGVDVFLLPCGNDDSMPLKEALNLSSTLDPSIIIPMYYSSVDQLKKEGVDGEIVKNVKISKSTLPQEGSEVIILEEVK</sequence>
<gene>
    <name evidence="1" type="ORF">Athens101428_232</name>
</gene>
<evidence type="ECO:0000313" key="1">
    <source>
        <dbReference type="EMBL" id="TSC94602.1"/>
    </source>
</evidence>
<dbReference type="InterPro" id="IPR036866">
    <property type="entry name" value="RibonucZ/Hydroxyglut_hydro"/>
</dbReference>
<dbReference type="SUPFAM" id="SSF56281">
    <property type="entry name" value="Metallo-hydrolase/oxidoreductase"/>
    <property type="match status" value="1"/>
</dbReference>
<dbReference type="PANTHER" id="PTHR39189">
    <property type="entry name" value="UPF0173 METAL-DEPENDENT HYDROLASE YTKL"/>
    <property type="match status" value="1"/>
</dbReference>
<dbReference type="Proteomes" id="UP000316495">
    <property type="component" value="Unassembled WGS sequence"/>
</dbReference>
<evidence type="ECO:0000313" key="2">
    <source>
        <dbReference type="Proteomes" id="UP000316495"/>
    </source>
</evidence>
<comment type="caution">
    <text evidence="1">The sequence shown here is derived from an EMBL/GenBank/DDBJ whole genome shotgun (WGS) entry which is preliminary data.</text>
</comment>
<name>A0A554LP00_9BACT</name>
<evidence type="ECO:0008006" key="3">
    <source>
        <dbReference type="Google" id="ProtNLM"/>
    </source>
</evidence>
<dbReference type="EMBL" id="VMGN01000009">
    <property type="protein sequence ID" value="TSC94602.1"/>
    <property type="molecule type" value="Genomic_DNA"/>
</dbReference>
<organism evidence="1 2">
    <name type="scientific">Candidatus Berkelbacteria bacterium Athens1014_28</name>
    <dbReference type="NCBI Taxonomy" id="2017145"/>
    <lineage>
        <taxon>Bacteria</taxon>
        <taxon>Candidatus Berkelbacteria</taxon>
    </lineage>
</organism>
<dbReference type="AlphaFoldDB" id="A0A554LP00"/>
<accession>A0A554LP00</accession>
<dbReference type="Pfam" id="PF13483">
    <property type="entry name" value="Lactamase_B_3"/>
    <property type="match status" value="1"/>
</dbReference>
<protein>
    <recommendedName>
        <fullName evidence="3">Zn-dependent hydrolase of the beta-lactamase fold-like protein</fullName>
    </recommendedName>
</protein>